<evidence type="ECO:0000313" key="4">
    <source>
        <dbReference type="EMBL" id="GAB1318091.1"/>
    </source>
</evidence>
<feature type="compositionally biased region" description="Polar residues" evidence="1">
    <location>
        <begin position="632"/>
        <end position="651"/>
    </location>
</feature>
<gene>
    <name evidence="4" type="primary">CDC24</name>
    <name evidence="4" type="ORF">MFIFM68171_08301</name>
</gene>
<reference evidence="4 5" key="1">
    <citation type="submission" date="2024-09" db="EMBL/GenBank/DDBJ databases">
        <title>Itraconazole resistance in Madurella fahalii resulting from another homologue of gene encoding cytochrome P450 14-alpha sterol demethylase (CYP51).</title>
        <authorList>
            <person name="Yoshioka I."/>
            <person name="Fahal A.H."/>
            <person name="Kaneko S."/>
            <person name="Yaguchi T."/>
        </authorList>
    </citation>
    <scope>NUCLEOTIDE SEQUENCE [LARGE SCALE GENOMIC DNA]</scope>
    <source>
        <strain evidence="4 5">IFM 68171</strain>
    </source>
</reference>
<dbReference type="CDD" id="cd00014">
    <property type="entry name" value="CH_SF"/>
    <property type="match status" value="1"/>
</dbReference>
<dbReference type="InterPro" id="IPR010481">
    <property type="entry name" value="Cdc24/Scd1_N"/>
</dbReference>
<dbReference type="Pfam" id="PF00564">
    <property type="entry name" value="PB1"/>
    <property type="match status" value="1"/>
</dbReference>
<dbReference type="Gene3D" id="2.30.29.30">
    <property type="entry name" value="Pleckstrin-homology domain (PH domain)/Phosphotyrosine-binding domain (PTB)"/>
    <property type="match status" value="1"/>
</dbReference>
<evidence type="ECO:0000259" key="2">
    <source>
        <dbReference type="PROSITE" id="PS50010"/>
    </source>
</evidence>
<dbReference type="PANTHER" id="PTHR47339">
    <property type="entry name" value="CELL DIVISION CONTROL PROTEIN 24"/>
    <property type="match status" value="1"/>
</dbReference>
<name>A0ABQ0GK00_9PEZI</name>
<dbReference type="PROSITE" id="PS50010">
    <property type="entry name" value="DH_2"/>
    <property type="match status" value="1"/>
</dbReference>
<dbReference type="InterPro" id="IPR000219">
    <property type="entry name" value="DH_dom"/>
</dbReference>
<dbReference type="SMART" id="SM00325">
    <property type="entry name" value="RhoGEF"/>
    <property type="match status" value="1"/>
</dbReference>
<dbReference type="PROSITE" id="PS51745">
    <property type="entry name" value="PB1"/>
    <property type="match status" value="1"/>
</dbReference>
<feature type="domain" description="PB1" evidence="3">
    <location>
        <begin position="933"/>
        <end position="1029"/>
    </location>
</feature>
<evidence type="ECO:0000256" key="1">
    <source>
        <dbReference type="SAM" id="MobiDB-lite"/>
    </source>
</evidence>
<dbReference type="InterPro" id="IPR033511">
    <property type="entry name" value="Cdc24/Scd1_PH_dom"/>
</dbReference>
<dbReference type="InterPro" id="IPR053793">
    <property type="entry name" value="PB1-like"/>
</dbReference>
<dbReference type="Pfam" id="PF15411">
    <property type="entry name" value="PH_10"/>
    <property type="match status" value="1"/>
</dbReference>
<feature type="region of interest" description="Disordered" evidence="1">
    <location>
        <begin position="875"/>
        <end position="908"/>
    </location>
</feature>
<feature type="compositionally biased region" description="Pro residues" evidence="1">
    <location>
        <begin position="888"/>
        <end position="898"/>
    </location>
</feature>
<sequence>MAHAPLLRMNTGPTTAMDVVDRLNTMSVPSAVRASQLSGSASFPAANSSTSLNSLSTATTIAAPANGQVVATSNIINQRADASRSLYQICVSLKQRLAKVPGFEEYLDQLEQIAMDPDEGGPVESLWKLLRTGYPLLAIYNALQPETPLQVQEPPNTSEAKRSKVAILRFVEACKSKLMLPTTEVFIITDLTGNDTTGFVKVTSVINHVLDLAEQKGLLLEVQPDPEDDALQPGSQMSYRDYVVRELVDTERKYVQDLENLHDLKKTLEQNGIIPGDAVHNIFLNINAILDCQRKFLIRVETTNSMPQERQEWGAPFVAYEETFNTCYQPFIANQRKAGQLASQVFDKIQAADHPVACDFNTLDGFLLKPMQRLVKYPLLLKDLLKKCDDEATRADLTAGIESAERVLQKANEAVDRDLLDEAVDDLMARVEDWKKHRVEQFGKLLLHGVYTVITGKGDQEKDYEIYLFQCILLCCKELVPAKSKDKKDKTKSTGPKVRNKNAKLQLKGRIFMTNVTDVVAMSKTGSYTVQIWWKGDPGVENFMIKFQNEETMKKWAAGLDQQRKENAPQTQTSPDKPPPNFAWIASQGGGLENPYAQQEDDDDDDALSGNTLLPTPTASIYNAPAAMPGTMQRNASSTSLRQRSATSESAHSLAGIARAPPPRFPMNPTTPLSLQTQTQASPLPRAAESYFSPVAESPASSRTSTTSGIFTGSGYPFPKTGTPQPWAPEDGNRYTAPAMPRAPSRDGPSPVNAYGMVTANGRNPRGPSMPVMPRDSVQSAQLQQQRSRSYSTPDINGQGARSGQSVPAVPGIPPHLHQGHPPHPTHVRHDSNIPRSNTGSPANDLPLRTNTGSPGTQRAKQYGATMAQFPTQPIYARQGTPGSSTNLPPPGPPPPGLAPLAPVDPSRTVTPGLGTAPLASSMIPPTPDISVPNQLKVKVNYETGNYFTLVAQYNITYQSLVDRIDVKLARLTNSSIARGDLKLRYRDEDGDFVTIESDDDIQIAISEWREGLGNAQNLGEIELFCVGDFN</sequence>
<proteinExistence type="predicted"/>
<protein>
    <submittedName>
        <fullName evidence="4">Guanine nucleotide exchange factor for Cdc42p</fullName>
    </submittedName>
</protein>
<feature type="compositionally biased region" description="Low complexity" evidence="1">
    <location>
        <begin position="775"/>
        <end position="792"/>
    </location>
</feature>
<dbReference type="CDD" id="cd05992">
    <property type="entry name" value="PB1"/>
    <property type="match status" value="1"/>
</dbReference>
<dbReference type="PANTHER" id="PTHR47339:SF1">
    <property type="entry name" value="CELL DIVISION CONTROL PROTEIN 24"/>
    <property type="match status" value="1"/>
</dbReference>
<dbReference type="Gene3D" id="1.10.418.10">
    <property type="entry name" value="Calponin-like domain"/>
    <property type="match status" value="1"/>
</dbReference>
<organism evidence="4 5">
    <name type="scientific">Madurella fahalii</name>
    <dbReference type="NCBI Taxonomy" id="1157608"/>
    <lineage>
        <taxon>Eukaryota</taxon>
        <taxon>Fungi</taxon>
        <taxon>Dikarya</taxon>
        <taxon>Ascomycota</taxon>
        <taxon>Pezizomycotina</taxon>
        <taxon>Sordariomycetes</taxon>
        <taxon>Sordariomycetidae</taxon>
        <taxon>Sordariales</taxon>
        <taxon>Sordariales incertae sedis</taxon>
        <taxon>Madurella</taxon>
    </lineage>
</organism>
<dbReference type="GeneID" id="98179044"/>
<comment type="caution">
    <text evidence="4">The sequence shown here is derived from an EMBL/GenBank/DDBJ whole genome shotgun (WGS) entry which is preliminary data.</text>
</comment>
<dbReference type="CDD" id="cd13246">
    <property type="entry name" value="PH_Scd1"/>
    <property type="match status" value="1"/>
</dbReference>
<evidence type="ECO:0000259" key="3">
    <source>
        <dbReference type="PROSITE" id="PS51745"/>
    </source>
</evidence>
<feature type="compositionally biased region" description="Polar residues" evidence="1">
    <location>
        <begin position="609"/>
        <end position="621"/>
    </location>
</feature>
<dbReference type="InterPro" id="IPR035899">
    <property type="entry name" value="DBL_dom_sf"/>
</dbReference>
<feature type="compositionally biased region" description="Low complexity" evidence="1">
    <location>
        <begin position="701"/>
        <end position="715"/>
    </location>
</feature>
<dbReference type="Proteomes" id="UP001628179">
    <property type="component" value="Unassembled WGS sequence"/>
</dbReference>
<keyword evidence="5" id="KW-1185">Reference proteome</keyword>
<feature type="region of interest" description="Disordered" evidence="1">
    <location>
        <begin position="561"/>
        <end position="860"/>
    </location>
</feature>
<dbReference type="InterPro" id="IPR011993">
    <property type="entry name" value="PH-like_dom_sf"/>
</dbReference>
<feature type="compositionally biased region" description="Basic residues" evidence="1">
    <location>
        <begin position="818"/>
        <end position="827"/>
    </location>
</feature>
<dbReference type="Pfam" id="PF00621">
    <property type="entry name" value="RhoGEF"/>
    <property type="match status" value="1"/>
</dbReference>
<dbReference type="Pfam" id="PF06395">
    <property type="entry name" value="CDC24"/>
    <property type="match status" value="1"/>
</dbReference>
<dbReference type="SUPFAM" id="SSF48065">
    <property type="entry name" value="DBL homology domain (DH-domain)"/>
    <property type="match status" value="1"/>
</dbReference>
<dbReference type="SMART" id="SM00233">
    <property type="entry name" value="PH"/>
    <property type="match status" value="1"/>
</dbReference>
<evidence type="ECO:0000313" key="5">
    <source>
        <dbReference type="Proteomes" id="UP001628179"/>
    </source>
</evidence>
<dbReference type="RefSeq" id="XP_070919822.1">
    <property type="nucleotide sequence ID" value="XM_071063721.1"/>
</dbReference>
<feature type="compositionally biased region" description="Polar residues" evidence="1">
    <location>
        <begin position="849"/>
        <end position="860"/>
    </location>
</feature>
<dbReference type="InterPro" id="IPR053026">
    <property type="entry name" value="CDC42_GEF"/>
</dbReference>
<feature type="compositionally biased region" description="Polar residues" evidence="1">
    <location>
        <begin position="793"/>
        <end position="806"/>
    </location>
</feature>
<dbReference type="EMBL" id="BAAFSV010000004">
    <property type="protein sequence ID" value="GAB1318091.1"/>
    <property type="molecule type" value="Genomic_DNA"/>
</dbReference>
<accession>A0ABQ0GK00</accession>
<feature type="compositionally biased region" description="Low complexity" evidence="1">
    <location>
        <begin position="667"/>
        <end position="680"/>
    </location>
</feature>
<dbReference type="SUPFAM" id="SSF54277">
    <property type="entry name" value="CAD &amp; PB1 domains"/>
    <property type="match status" value="1"/>
</dbReference>
<dbReference type="Gene3D" id="3.10.20.90">
    <property type="entry name" value="Phosphatidylinositol 3-kinase Catalytic Subunit, Chain A, domain 1"/>
    <property type="match status" value="1"/>
</dbReference>
<dbReference type="SUPFAM" id="SSF50729">
    <property type="entry name" value="PH domain-like"/>
    <property type="match status" value="1"/>
</dbReference>
<dbReference type="Gene3D" id="1.20.900.10">
    <property type="entry name" value="Dbl homology (DH) domain"/>
    <property type="match status" value="1"/>
</dbReference>
<dbReference type="InterPro" id="IPR000270">
    <property type="entry name" value="PB1_dom"/>
</dbReference>
<dbReference type="InterPro" id="IPR001849">
    <property type="entry name" value="PH_domain"/>
</dbReference>
<dbReference type="SMART" id="SM00666">
    <property type="entry name" value="PB1"/>
    <property type="match status" value="1"/>
</dbReference>
<feature type="domain" description="DH" evidence="2">
    <location>
        <begin position="239"/>
        <end position="414"/>
    </location>
</feature>
<dbReference type="InterPro" id="IPR036872">
    <property type="entry name" value="CH_dom_sf"/>
</dbReference>